<dbReference type="InterPro" id="IPR013424">
    <property type="entry name" value="Ice-binding_C"/>
</dbReference>
<dbReference type="OrthoDB" id="260911at2"/>
<gene>
    <name evidence="2" type="ORF">Pan181_23090</name>
</gene>
<dbReference type="PROSITE" id="PS00018">
    <property type="entry name" value="EF_HAND_1"/>
    <property type="match status" value="1"/>
</dbReference>
<dbReference type="AlphaFoldDB" id="A0A518AMZ7"/>
<keyword evidence="1" id="KW-0732">Signal</keyword>
<evidence type="ECO:0000313" key="2">
    <source>
        <dbReference type="EMBL" id="QDU56105.1"/>
    </source>
</evidence>
<dbReference type="EMBL" id="CP036278">
    <property type="protein sequence ID" value="QDU56105.1"/>
    <property type="molecule type" value="Genomic_DNA"/>
</dbReference>
<organism evidence="2 3">
    <name type="scientific">Aeoliella mucimassa</name>
    <dbReference type="NCBI Taxonomy" id="2527972"/>
    <lineage>
        <taxon>Bacteria</taxon>
        <taxon>Pseudomonadati</taxon>
        <taxon>Planctomycetota</taxon>
        <taxon>Planctomycetia</taxon>
        <taxon>Pirellulales</taxon>
        <taxon>Lacipirellulaceae</taxon>
        <taxon>Aeoliella</taxon>
    </lineage>
</organism>
<evidence type="ECO:0000256" key="1">
    <source>
        <dbReference type="SAM" id="SignalP"/>
    </source>
</evidence>
<sequence length="1016" mass="108226" precursor="true">MMSRSLSLLLMVGVLGFACEQTALALNVLTPGDPIIAIDEDSYSSLNSSYPAGETPYYLFDDLYMEADATKYLNFGELNTGFIIQPQSSSVIQSFRLATANDASERDPMSYVLYGTNDSIASTDNSAGNLESWELISEGDLSLTEDRYTFSDAYTFSNTTSYSAYRMIFPTVRNSAAANSMQLGEVELLNSSGVDITTSPNLVLAVQEAEYSSYSGYPALENPPLAIDGDITTKYLNTDGPNSGFIVTPSRGSSVVEGFRVTTANDLPERDPSSWVLYGTNDEITSEDNSVGDKEDWVLIDQGTLSLPDNRFAAGSVVQVDNASNTAYTSYKMVFPTLKGNNNLMQIAEFELFEDDAATVVIDRATGAVSIRAESTVTIGSYEIASATFGTLDASQWTPIATAGTDPDDTWVVDAQSQSTGIAEGMTAGGAGNGLTITAGNSVNLGDLFLLTPYDDIRVLIYDESGELISQSVEMTGNAIIAGDYDYNGSINFDDYQIFLEGFGGYYPNLSPAEAYLLGDLDGDLDSDIEDFILLARAAGGIDALMAPTSVPEPSSIVMLVLAGAAAVGYRSRRWMAATLLFGLVACFTASDAMAVSYSNLGTPSGEFGIQASETARYEGGEYKIADYLFDDEFLDVYGVDSELFNFNYNNPDPEVVVGSQYVSVGATPKTLFFDYGSTVSSNSFAWAQRSGAIPDADRVGSFEFWFSDTPFGASNNETPATEPDSVFALDGDDARALDSYIRPYPLNNDYSFQYVAMRITVAEVSAENGNTNIGGSEFRMLSGPSPVVLEVNRGTGEMTLRNNGSNAQSFNLRAIEIESQSGSLDSTEFDGLGGKAGFPASNWTVGGGSDDYLITESQFNGTSTLAAGASISLGVGYNVYIGAEDLSLRFAEESLGDYDFVSDSYGVPHLFDGVVRYVGVAPTGDFGDFNADGVVDLGDYTVWRDNLGGNASTLNNNGTGGTVSMADYDLWKAKFGTVYSGGAVATTAVPEPAALALLVGALGLTMIRKRLAAKV</sequence>
<proteinExistence type="predicted"/>
<dbReference type="RefSeq" id="WP_145246863.1">
    <property type="nucleotide sequence ID" value="NZ_CP036278.1"/>
</dbReference>
<accession>A0A518AMZ7</accession>
<feature type="chain" id="PRO_5021975212" description="PEP-CTERM motif protein" evidence="1">
    <location>
        <begin position="26"/>
        <end position="1016"/>
    </location>
</feature>
<keyword evidence="3" id="KW-1185">Reference proteome</keyword>
<dbReference type="Proteomes" id="UP000315750">
    <property type="component" value="Chromosome"/>
</dbReference>
<name>A0A518AMZ7_9BACT</name>
<feature type="signal peptide" evidence="1">
    <location>
        <begin position="1"/>
        <end position="25"/>
    </location>
</feature>
<dbReference type="PROSITE" id="PS51257">
    <property type="entry name" value="PROKAR_LIPOPROTEIN"/>
    <property type="match status" value="1"/>
</dbReference>
<evidence type="ECO:0008006" key="4">
    <source>
        <dbReference type="Google" id="ProtNLM"/>
    </source>
</evidence>
<dbReference type="InterPro" id="IPR018247">
    <property type="entry name" value="EF_Hand_1_Ca_BS"/>
</dbReference>
<dbReference type="NCBIfam" id="TIGR02595">
    <property type="entry name" value="PEP_CTERM"/>
    <property type="match status" value="2"/>
</dbReference>
<reference evidence="2 3" key="1">
    <citation type="submission" date="2019-02" db="EMBL/GenBank/DDBJ databases">
        <title>Deep-cultivation of Planctomycetes and their phenomic and genomic characterization uncovers novel biology.</title>
        <authorList>
            <person name="Wiegand S."/>
            <person name="Jogler M."/>
            <person name="Boedeker C."/>
            <person name="Pinto D."/>
            <person name="Vollmers J."/>
            <person name="Rivas-Marin E."/>
            <person name="Kohn T."/>
            <person name="Peeters S.H."/>
            <person name="Heuer A."/>
            <person name="Rast P."/>
            <person name="Oberbeckmann S."/>
            <person name="Bunk B."/>
            <person name="Jeske O."/>
            <person name="Meyerdierks A."/>
            <person name="Storesund J.E."/>
            <person name="Kallscheuer N."/>
            <person name="Luecker S."/>
            <person name="Lage O.M."/>
            <person name="Pohl T."/>
            <person name="Merkel B.J."/>
            <person name="Hornburger P."/>
            <person name="Mueller R.-W."/>
            <person name="Bruemmer F."/>
            <person name="Labrenz M."/>
            <person name="Spormann A.M."/>
            <person name="Op den Camp H."/>
            <person name="Overmann J."/>
            <person name="Amann R."/>
            <person name="Jetten M.S.M."/>
            <person name="Mascher T."/>
            <person name="Medema M.H."/>
            <person name="Devos D.P."/>
            <person name="Kaster A.-K."/>
            <person name="Ovreas L."/>
            <person name="Rohde M."/>
            <person name="Galperin M.Y."/>
            <person name="Jogler C."/>
        </authorList>
    </citation>
    <scope>NUCLEOTIDE SEQUENCE [LARGE SCALE GENOMIC DNA]</scope>
    <source>
        <strain evidence="2 3">Pan181</strain>
    </source>
</reference>
<dbReference type="KEGG" id="amuc:Pan181_23090"/>
<evidence type="ECO:0000313" key="3">
    <source>
        <dbReference type="Proteomes" id="UP000315750"/>
    </source>
</evidence>
<dbReference type="Gene3D" id="2.60.120.260">
    <property type="entry name" value="Galactose-binding domain-like"/>
    <property type="match status" value="1"/>
</dbReference>
<protein>
    <recommendedName>
        <fullName evidence="4">PEP-CTERM motif protein</fullName>
    </recommendedName>
</protein>